<dbReference type="Proteomes" id="UP001153076">
    <property type="component" value="Unassembled WGS sequence"/>
</dbReference>
<dbReference type="PANTHER" id="PTHR32035:SF3">
    <property type="entry name" value="SMALL RIBOSOMAL SUBUNIT PROTEIN MS38"/>
    <property type="match status" value="1"/>
</dbReference>
<dbReference type="GO" id="GO:0005739">
    <property type="term" value="C:mitochondrion"/>
    <property type="evidence" value="ECO:0007669"/>
    <property type="project" value="UniProtKB-SubCell"/>
</dbReference>
<dbReference type="SMART" id="SM01155">
    <property type="entry name" value="DUF1713"/>
    <property type="match status" value="1"/>
</dbReference>
<evidence type="ECO:0000256" key="4">
    <source>
        <dbReference type="ARBA" id="ARBA00035682"/>
    </source>
</evidence>
<dbReference type="OrthoDB" id="1932216at2759"/>
<organism evidence="6 7">
    <name type="scientific">Carnegiea gigantea</name>
    <dbReference type="NCBI Taxonomy" id="171969"/>
    <lineage>
        <taxon>Eukaryota</taxon>
        <taxon>Viridiplantae</taxon>
        <taxon>Streptophyta</taxon>
        <taxon>Embryophyta</taxon>
        <taxon>Tracheophyta</taxon>
        <taxon>Spermatophyta</taxon>
        <taxon>Magnoliopsida</taxon>
        <taxon>eudicotyledons</taxon>
        <taxon>Gunneridae</taxon>
        <taxon>Pentapetalae</taxon>
        <taxon>Caryophyllales</taxon>
        <taxon>Cactineae</taxon>
        <taxon>Cactaceae</taxon>
        <taxon>Cactoideae</taxon>
        <taxon>Echinocereeae</taxon>
        <taxon>Carnegiea</taxon>
    </lineage>
</organism>
<comment type="caution">
    <text evidence="6">The sequence shown here is derived from an EMBL/GenBank/DDBJ whole genome shotgun (WGS) entry which is preliminary data.</text>
</comment>
<evidence type="ECO:0000256" key="1">
    <source>
        <dbReference type="ARBA" id="ARBA00004173"/>
    </source>
</evidence>
<keyword evidence="2" id="KW-0496">Mitochondrion</keyword>
<dbReference type="AlphaFoldDB" id="A0A9Q1KXM8"/>
<evidence type="ECO:0000256" key="3">
    <source>
        <dbReference type="ARBA" id="ARBA00035647"/>
    </source>
</evidence>
<evidence type="ECO:0000313" key="7">
    <source>
        <dbReference type="Proteomes" id="UP001153076"/>
    </source>
</evidence>
<evidence type="ECO:0000259" key="5">
    <source>
        <dbReference type="SMART" id="SM01155"/>
    </source>
</evidence>
<gene>
    <name evidence="6" type="ORF">Cgig2_018213</name>
</gene>
<evidence type="ECO:0000313" key="6">
    <source>
        <dbReference type="EMBL" id="KAJ8451579.1"/>
    </source>
</evidence>
<dbReference type="InterPro" id="IPR013177">
    <property type="entry name" value="Ribosomal_mS38_C"/>
</dbReference>
<feature type="domain" description="Ribosomal protein mS38 C-terminal" evidence="5">
    <location>
        <begin position="111"/>
        <end position="143"/>
    </location>
</feature>
<protein>
    <recommendedName>
        <fullName evidence="4">Small ribosomal subunit protein mS38</fullName>
    </recommendedName>
</protein>
<sequence>MARLLRELVRRRPSSNNFIATLTHRDRSILSPPLGLHQPILGQTKLENGGGLNPRNEGLRPTEEVAHLRKSQIYPSFSFGYFLDPIVPSGLIQSQMVMAVEADMEHPAMIWADSVKKKRKKKMNKHKYKKLRKRLRFRVVYSKMPPSLVLLVLVSLLSDTITSFSEDDLDASLAAIVDAYRLELLYPSCPAPPPPPFFWST</sequence>
<reference evidence="6" key="1">
    <citation type="submission" date="2022-04" db="EMBL/GenBank/DDBJ databases">
        <title>Carnegiea gigantea Genome sequencing and assembly v2.</title>
        <authorList>
            <person name="Copetti D."/>
            <person name="Sanderson M.J."/>
            <person name="Burquez A."/>
            <person name="Wojciechowski M.F."/>
        </authorList>
    </citation>
    <scope>NUCLEOTIDE SEQUENCE</scope>
    <source>
        <strain evidence="6">SGP5-SGP5p</strain>
        <tissue evidence="6">Aerial part</tissue>
    </source>
</reference>
<name>A0A9Q1KXM8_9CARY</name>
<keyword evidence="7" id="KW-1185">Reference proteome</keyword>
<comment type="subcellular location">
    <subcellularLocation>
        <location evidence="1">Mitochondrion</location>
    </subcellularLocation>
</comment>
<evidence type="ECO:0000256" key="2">
    <source>
        <dbReference type="ARBA" id="ARBA00023128"/>
    </source>
</evidence>
<dbReference type="PANTHER" id="PTHR32035">
    <property type="entry name" value="AURORA KINASE A-INTERACTING PROTEIN"/>
    <property type="match status" value="1"/>
</dbReference>
<proteinExistence type="inferred from homology"/>
<dbReference type="Pfam" id="PF08213">
    <property type="entry name" value="COX24_C"/>
    <property type="match status" value="1"/>
</dbReference>
<accession>A0A9Q1KXM8</accession>
<comment type="similarity">
    <text evidence="3">Belongs to the mitochondrion-specific ribosomal protein mS38 family.</text>
</comment>
<dbReference type="EMBL" id="JAKOGI010000008">
    <property type="protein sequence ID" value="KAJ8451579.1"/>
    <property type="molecule type" value="Genomic_DNA"/>
</dbReference>